<comment type="caution">
    <text evidence="2">The sequence shown here is derived from an EMBL/GenBank/DDBJ whole genome shotgun (WGS) entry which is preliminary data.</text>
</comment>
<gene>
    <name evidence="2" type="ORF">LEP1GSC050_3671</name>
</gene>
<dbReference type="AlphaFoldDB" id="T0GAV9"/>
<accession>T0GAV9</accession>
<feature type="transmembrane region" description="Helical" evidence="1">
    <location>
        <begin position="15"/>
        <end position="36"/>
    </location>
</feature>
<organism evidence="2 3">
    <name type="scientific">Leptospira broomii serovar Hurstbridge str. 5399</name>
    <dbReference type="NCBI Taxonomy" id="1049789"/>
    <lineage>
        <taxon>Bacteria</taxon>
        <taxon>Pseudomonadati</taxon>
        <taxon>Spirochaetota</taxon>
        <taxon>Spirochaetia</taxon>
        <taxon>Leptospirales</taxon>
        <taxon>Leptospiraceae</taxon>
        <taxon>Leptospira</taxon>
    </lineage>
</organism>
<keyword evidence="1" id="KW-0472">Membrane</keyword>
<dbReference type="RefSeq" id="WP_020987203.1">
    <property type="nucleotide sequence ID" value="NZ_AHMO02000008.1"/>
</dbReference>
<evidence type="ECO:0000256" key="1">
    <source>
        <dbReference type="SAM" id="Phobius"/>
    </source>
</evidence>
<evidence type="ECO:0000313" key="2">
    <source>
        <dbReference type="EMBL" id="EQA43969.1"/>
    </source>
</evidence>
<keyword evidence="3" id="KW-1185">Reference proteome</keyword>
<keyword evidence="1" id="KW-1133">Transmembrane helix</keyword>
<feature type="transmembrane region" description="Helical" evidence="1">
    <location>
        <begin position="162"/>
        <end position="181"/>
    </location>
</feature>
<reference evidence="2" key="1">
    <citation type="submission" date="2013-05" db="EMBL/GenBank/DDBJ databases">
        <authorList>
            <person name="Harkins D.M."/>
            <person name="Durkin A.S."/>
            <person name="Brinkac L.M."/>
            <person name="Haft D.H."/>
            <person name="Selengut J.D."/>
            <person name="Sanka R."/>
            <person name="DePew J."/>
            <person name="Purushe J."/>
            <person name="Hartskeerl R.A."/>
            <person name="Ahmed A."/>
            <person name="van der Linden H."/>
            <person name="Goris M.G.A."/>
            <person name="Vinetz J.M."/>
            <person name="Sutton G.G."/>
            <person name="Nierman W.C."/>
            <person name="Fouts D.E."/>
        </authorList>
    </citation>
    <scope>NUCLEOTIDE SEQUENCE [LARGE SCALE GENOMIC DNA]</scope>
    <source>
        <strain evidence="2">5399</strain>
    </source>
</reference>
<name>T0GAV9_9LEPT</name>
<evidence type="ECO:0000313" key="3">
    <source>
        <dbReference type="Proteomes" id="UP000015454"/>
    </source>
</evidence>
<protein>
    <submittedName>
        <fullName evidence="2">Uncharacterized protein</fullName>
    </submittedName>
</protein>
<keyword evidence="1" id="KW-0812">Transmembrane</keyword>
<feature type="transmembrane region" description="Helical" evidence="1">
    <location>
        <begin position="121"/>
        <end position="142"/>
    </location>
</feature>
<proteinExistence type="predicted"/>
<dbReference type="EMBL" id="AHMO02000008">
    <property type="protein sequence ID" value="EQA43969.1"/>
    <property type="molecule type" value="Genomic_DNA"/>
</dbReference>
<dbReference type="Proteomes" id="UP000015454">
    <property type="component" value="Unassembled WGS sequence"/>
</dbReference>
<dbReference type="OrthoDB" id="5198105at2"/>
<feature type="transmembrane region" description="Helical" evidence="1">
    <location>
        <begin position="89"/>
        <end position="109"/>
    </location>
</feature>
<sequence>MLQFLYDRSTKRNTLIAFIATVFIMIFMNGISTAFYNSTGGYGILDMAGGANLTDSRSPILSESETNDLLQHYGEKGIRFHKRILIGDLVLPTSLTISFCFLIGLLYKIRTNEISAPKTMYIPMTYLALDTLENLVICKILFSYPESAGNLTLPLNLLRTAKFAASGVMVVASIFYFLKLLNEKTRRKRTVNP</sequence>